<reference evidence="1 2" key="1">
    <citation type="journal article" date="2019" name="Nat. Plants">
        <title>Genome sequencing of Musa balbisiana reveals subgenome evolution and function divergence in polyploid bananas.</title>
        <authorList>
            <person name="Yao X."/>
        </authorList>
    </citation>
    <scope>NUCLEOTIDE SEQUENCE [LARGE SCALE GENOMIC DNA]</scope>
    <source>
        <strain evidence="2">cv. DH-PKW</strain>
        <tissue evidence="1">Leaves</tissue>
    </source>
</reference>
<keyword evidence="2" id="KW-1185">Reference proteome</keyword>
<dbReference type="PANTHER" id="PTHR37383:SF1">
    <property type="entry name" value="OS01G0694200 PROTEIN"/>
    <property type="match status" value="1"/>
</dbReference>
<gene>
    <name evidence="1" type="ORF">C4D60_Mb08t03910</name>
</gene>
<dbReference type="EMBL" id="PYDT01000002">
    <property type="protein sequence ID" value="THU68440.1"/>
    <property type="molecule type" value="Genomic_DNA"/>
</dbReference>
<evidence type="ECO:0008006" key="3">
    <source>
        <dbReference type="Google" id="ProtNLM"/>
    </source>
</evidence>
<comment type="caution">
    <text evidence="1">The sequence shown here is derived from an EMBL/GenBank/DDBJ whole genome shotgun (WGS) entry which is preliminary data.</text>
</comment>
<evidence type="ECO:0000313" key="1">
    <source>
        <dbReference type="EMBL" id="THU68440.1"/>
    </source>
</evidence>
<proteinExistence type="predicted"/>
<protein>
    <recommendedName>
        <fullName evidence="3">Cleavage/polyadenylation specificity factor A subunit N-terminal domain-containing protein</fullName>
    </recommendedName>
</protein>
<dbReference type="PANTHER" id="PTHR37383">
    <property type="entry name" value="OS01G0694200 PROTEIN"/>
    <property type="match status" value="1"/>
</dbReference>
<accession>A0A4S8K151</accession>
<evidence type="ECO:0000313" key="2">
    <source>
        <dbReference type="Proteomes" id="UP000317650"/>
    </source>
</evidence>
<dbReference type="Proteomes" id="UP000317650">
    <property type="component" value="Chromosome 8"/>
</dbReference>
<sequence length="475" mass="50184">MRLHASKLDLPFPSSFSPSSPAAVVSSVLFEPSSRSLSLMLVDSSALLYPSLLSSATPVTVPPPSTAACFLRLLPSATVLFLSAAPLAAGSSIQLRAWILLPRGGSAAAFAPARLDYRNDRGRSAVALPLPHGLSVRLASSVNAFVVHSIAASQIWVFAARLDAGAEATIHLVKCAVVELTLPIYSITLSLGFMLIGEVDGVRVFPLRPLIKGGIRNSGGLGHKKASVSVGDLHKKNLPNGLVIPKSRVKKSLGPDSGGGRCDCRGSTKSSAVETMADGGSSPCKLKTVRLKQDSGDHYSFFVVIRGGEFQTCKGRIGVPSSLKAVCIHILSPKKFLILDSAGDLHVLSLNDSGTAMEPNARFSMISKLTGLHHLDHVMEVQMLAALPDISSKTQFLWISDGGYSIHLISMADTEHAIGESDKDESKHKSSIISVVGAIFTSEKIQEVVPMSSNSCLVLCQVGGHAVLPLERFLS</sequence>
<dbReference type="STRING" id="52838.A0A4S8K151"/>
<organism evidence="1 2">
    <name type="scientific">Musa balbisiana</name>
    <name type="common">Banana</name>
    <dbReference type="NCBI Taxonomy" id="52838"/>
    <lineage>
        <taxon>Eukaryota</taxon>
        <taxon>Viridiplantae</taxon>
        <taxon>Streptophyta</taxon>
        <taxon>Embryophyta</taxon>
        <taxon>Tracheophyta</taxon>
        <taxon>Spermatophyta</taxon>
        <taxon>Magnoliopsida</taxon>
        <taxon>Liliopsida</taxon>
        <taxon>Zingiberales</taxon>
        <taxon>Musaceae</taxon>
        <taxon>Musa</taxon>
    </lineage>
</organism>
<dbReference type="AlphaFoldDB" id="A0A4S8K151"/>
<name>A0A4S8K151_MUSBA</name>